<comment type="caution">
    <text evidence="3">The sequence shown here is derived from an EMBL/GenBank/DDBJ whole genome shotgun (WGS) entry which is preliminary data.</text>
</comment>
<dbReference type="PROSITE" id="PS51864">
    <property type="entry name" value="ASTACIN"/>
    <property type="match status" value="1"/>
</dbReference>
<protein>
    <submittedName>
        <fullName evidence="3">Astacin</fullName>
    </submittedName>
</protein>
<comment type="caution">
    <text evidence="1">Lacks conserved residue(s) required for the propagation of feature annotation.</text>
</comment>
<dbReference type="GO" id="GO:0004222">
    <property type="term" value="F:metalloendopeptidase activity"/>
    <property type="evidence" value="ECO:0007669"/>
    <property type="project" value="InterPro"/>
</dbReference>
<accession>A0A368G5W8</accession>
<dbReference type="InterPro" id="IPR024079">
    <property type="entry name" value="MetalloPept_cat_dom_sf"/>
</dbReference>
<evidence type="ECO:0000313" key="4">
    <source>
        <dbReference type="Proteomes" id="UP000252519"/>
    </source>
</evidence>
<dbReference type="OrthoDB" id="5854362at2759"/>
<name>A0A368G5W8_ANCCA</name>
<evidence type="ECO:0000313" key="3">
    <source>
        <dbReference type="EMBL" id="RCN39834.1"/>
    </source>
</evidence>
<dbReference type="EMBL" id="JOJR01000318">
    <property type="protein sequence ID" value="RCN39834.1"/>
    <property type="molecule type" value="Genomic_DNA"/>
</dbReference>
<dbReference type="Proteomes" id="UP000252519">
    <property type="component" value="Unassembled WGS sequence"/>
</dbReference>
<dbReference type="Gene3D" id="3.40.390.10">
    <property type="entry name" value="Collagenase (Catalytic Domain)"/>
    <property type="match status" value="1"/>
</dbReference>
<proteinExistence type="predicted"/>
<evidence type="ECO:0000259" key="2">
    <source>
        <dbReference type="PROSITE" id="PS51864"/>
    </source>
</evidence>
<keyword evidence="4" id="KW-1185">Reference proteome</keyword>
<dbReference type="InterPro" id="IPR001506">
    <property type="entry name" value="Peptidase_M12A"/>
</dbReference>
<organism evidence="3 4">
    <name type="scientific">Ancylostoma caninum</name>
    <name type="common">Dog hookworm</name>
    <dbReference type="NCBI Taxonomy" id="29170"/>
    <lineage>
        <taxon>Eukaryota</taxon>
        <taxon>Metazoa</taxon>
        <taxon>Ecdysozoa</taxon>
        <taxon>Nematoda</taxon>
        <taxon>Chromadorea</taxon>
        <taxon>Rhabditida</taxon>
        <taxon>Rhabditina</taxon>
        <taxon>Rhabditomorpha</taxon>
        <taxon>Strongyloidea</taxon>
        <taxon>Ancylostomatidae</taxon>
        <taxon>Ancylostomatinae</taxon>
        <taxon>Ancylostoma</taxon>
    </lineage>
</organism>
<sequence>MSDVGRKGGEQPLSINGKKCDVELAIRQLGRVLGLHPDLNGTKYDYGSIVHSGPSSDESTGLPTDENYNRTIGSHMISFMDLWLINEEYGCHGEGRYKYGNIVSHQDFKKSRLIF</sequence>
<feature type="domain" description="Peptidase M12A" evidence="2">
    <location>
        <begin position="1"/>
        <end position="92"/>
    </location>
</feature>
<gene>
    <name evidence="3" type="ORF">ANCCAN_14231</name>
</gene>
<reference evidence="3 4" key="1">
    <citation type="submission" date="2014-10" db="EMBL/GenBank/DDBJ databases">
        <title>Draft genome of the hookworm Ancylostoma caninum.</title>
        <authorList>
            <person name="Mitreva M."/>
        </authorList>
    </citation>
    <scope>NUCLEOTIDE SEQUENCE [LARGE SCALE GENOMIC DNA]</scope>
    <source>
        <strain evidence="3 4">Baltimore</strain>
    </source>
</reference>
<evidence type="ECO:0000256" key="1">
    <source>
        <dbReference type="PROSITE-ProRule" id="PRU01211"/>
    </source>
</evidence>
<dbReference type="AlphaFoldDB" id="A0A368G5W8"/>
<dbReference type="GO" id="GO:0006508">
    <property type="term" value="P:proteolysis"/>
    <property type="evidence" value="ECO:0007669"/>
    <property type="project" value="InterPro"/>
</dbReference>